<sequence>MLSKNFAVSCFNTCLKERFMVLLYISIYQIEKTKIKLSSSS</sequence>
<name>A0A2P2NQX0_RHIMU</name>
<dbReference type="AlphaFoldDB" id="A0A2P2NQX0"/>
<organism evidence="1">
    <name type="scientific">Rhizophora mucronata</name>
    <name type="common">Asiatic mangrove</name>
    <dbReference type="NCBI Taxonomy" id="61149"/>
    <lineage>
        <taxon>Eukaryota</taxon>
        <taxon>Viridiplantae</taxon>
        <taxon>Streptophyta</taxon>
        <taxon>Embryophyta</taxon>
        <taxon>Tracheophyta</taxon>
        <taxon>Spermatophyta</taxon>
        <taxon>Magnoliopsida</taxon>
        <taxon>eudicotyledons</taxon>
        <taxon>Gunneridae</taxon>
        <taxon>Pentapetalae</taxon>
        <taxon>rosids</taxon>
        <taxon>fabids</taxon>
        <taxon>Malpighiales</taxon>
        <taxon>Rhizophoraceae</taxon>
        <taxon>Rhizophora</taxon>
    </lineage>
</organism>
<protein>
    <submittedName>
        <fullName evidence="1">Uncharacterized protein</fullName>
    </submittedName>
</protein>
<proteinExistence type="predicted"/>
<reference evidence="1" key="1">
    <citation type="submission" date="2018-02" db="EMBL/GenBank/DDBJ databases">
        <title>Rhizophora mucronata_Transcriptome.</title>
        <authorList>
            <person name="Meera S.P."/>
            <person name="Sreeshan A."/>
            <person name="Augustine A."/>
        </authorList>
    </citation>
    <scope>NUCLEOTIDE SEQUENCE</scope>
    <source>
        <tissue evidence="1">Leaf</tissue>
    </source>
</reference>
<accession>A0A2P2NQX0</accession>
<evidence type="ECO:0000313" key="1">
    <source>
        <dbReference type="EMBL" id="MBX44791.1"/>
    </source>
</evidence>
<dbReference type="EMBL" id="GGEC01064307">
    <property type="protein sequence ID" value="MBX44791.1"/>
    <property type="molecule type" value="Transcribed_RNA"/>
</dbReference>